<comment type="caution">
    <text evidence="3">The sequence shown here is derived from an EMBL/GenBank/DDBJ whole genome shotgun (WGS) entry which is preliminary data.</text>
</comment>
<dbReference type="GO" id="GO:0045893">
    <property type="term" value="P:positive regulation of DNA-templated transcription"/>
    <property type="evidence" value="ECO:0007669"/>
    <property type="project" value="TreeGrafter"/>
</dbReference>
<feature type="compositionally biased region" description="Basic and acidic residues" evidence="1">
    <location>
        <begin position="535"/>
        <end position="568"/>
    </location>
</feature>
<sequence length="2672" mass="296856">MSYGGYGRGYRIDYDSRGNERPGAQGYQGAPVPNIPFNMPPGGSPFFQPQTSGFPPPPQVFATPTGPVGSGRGGPPVEYSYDHRGQSYHSSSEYSESHGRDSGSSQDRNRDIHSSQSSSQKPGGQQPIDIDAILKDERLKNVLFSGISKATQKLEQSLRAKSSENPENVMFVKEQRKEHALQLFPSASTESQVKPKSILKRKGEGRPEEPVQSHPEKLSVLEKTLQLLRGKPNQSTSSEKISNVDVPRPSAALGQLSSYSDDPEDEERHLYRDRSPETNRSTGLPFWTAPSETEAAKRDMPSTFDIKEKLYEEWRNSINKKDPEKPRNEAFQLQAFLDRQLSPGAPKKSPSSGAKDNEELDSTVQNILQSIGFNFDLSKRMQELARQKKKEHDDLQTGIVDQGASFLEKASGMEDVRAKLFSGGPSNIDSLIKQARAETRNSRSSYEKFSEKSLSPEPQRRQRGRSRSSSNERTPHYYNRHADKGPPPSWSPGEEGDFRRREKGRDFREHGRSRSSDGSAATPPRGNDFSISSYRRGEPSSHGRGHHVSERFRDEPKDEYYYPDEHENVSVPPSMPLLKSYKPQMKSEDLSSGLFSRKRIPQNTEVENFTVMSRAVDDGDDSFTGSRRIILPSKTDRRVVSKSPSFRGSQSPFHKSFKRSASPLSPRPSKERRYMESREYGKSEKPKWDDPKYDMRITTFRDGSPVVDNVLYQSREYSLEAKRTRSPEKDRPVYQYEQQWGDRTGSRERDMYISPNRYKSFSPDYKYRYPSPRFKSSVGGDRSPLREWTRSSPIGHSLGRNRSPGRGRSPSPLKKRSPSPKRRRSPSPARKRSPSPGRRRLVSPGRKKSPTSKRRSPSPRRRRSPSPGRRRSPYRRSYDYKRDSYSRYNAKSYKDGKKHTPQSSSDRSKYSLDNQKKNTLDKNSTSTPGAKVDLSKMSASERKAHLNKMLAEKERESVKAKGSEAGGNQPKTKVEGKMAPSDKTSTVSETQASGSGNKTKVDVTKMTPEERKTQLAKLFPDKALEGKETETTDKLKSNLLSAIGRLSTLSVDARKQILIKMTQMTESERQEAMNNLSMRQVKVSTLKTQLEKLKREQNELMRKSQRNGLGTQDPQLIRNTEEQIKTQAEINRLSSFDPERPFAEIDMSPPPSHAAKEKIPPQKKMDKSKSGIKPDVKAKQPKPEINSKEEVKNENWKSVSDTTDDKLPDLREPSKNTSQSTSEGKKEEESGKGKGQAASSSTSSYGSSQSKTYYEYIDGGNHWCKHCHTKCNSIDQLFEHLHGKKHMTCIHHEEKPWKDSKSDKKSSQQKVGRACTRRIKGSEMLFPVAGFHCSLCKVILPDFAEASDHLKSDGHYNKYLDYIKINPTYEKKLLLERASATKKVKDTSIPESKPPLPPTEPLPPPPPTEKTSSKKRDKDNGPKLKKQLRKSGKDASSDSEDNFDFGADNTVVEDMDIDEEEDEVAIREAKSKVPKLSGKDPSWGLVAVASSAHALDNMKENKEDKDKPLGQFLSIAESPTSGSSKLPVVPSGLDLKSIPIPTGPPAVPDPLPPKDTVKSLKEIDDDEKRMMGIDVDAEEEKPLNAVPVPPPSVKAKKGQIPPSDLLAEKKPKSLDTLFAKVTSKLSSKIAAKAGAAKAAVGDVPNEMELRIQQEIKQKLDKEKMKILRQKQKEEKAKRPEEPTIKKKIYSDSSSEDSSDESEEEVKEEAGETDLGQSFELSKTILLLRAEMKSEEEVDQSETVGKVHAESMAINTHANSVQYDQKTEVTKLDNICAPELTVSQVSDKETEVSNDEQNLAEVLATNDMEEALEIKKEILQNKVAQNESEKDKEQEYMFEEGLIVLSEISEDNNEKSANLYDGNESESKETTIEQETLQGTKAAEFEDLKFTEDIVLSSSEFEIASEQPITTNSMQAVTVATKPASALENTSVNHEFPSLSNDNTEAKQTNSIQSFNAEVSKNVDSASIQPVEFAPTQPPDPQMSPAEPLLKESSELCESVTILPETTDSAAVELIAGSERKEQLSDIKNTEAVEPVSVPIAERERQPLKECTGLAKPDAVQILGTQLSEAESSTAVGYLPVSISEDAGQLFKLQNVTDVDEVKVSVPEDGRQLFERENTADVVPQAVAMTENVALLSEVEHITDEGMEPVSVSKDVQQVPEEENTANVEPKPVSILEKTGLLSEVECTIDIGSGCALNTEKMAHALEIETVLQPLSVPTSEIASTTNVESLTILSCQDNSSEEKNDLLFDANIYDTLEADAKQMTRRGRGRGKRGVSRGRGRKVLKQNSEQEFEVEQAGTATLQSSLNVPTPESVNTSQSPSKKRGRGRRGQAGKRASTKGRVTRSSLLKSEDSLEEDDFFLQSRVEAETVHEGEDFPLQSSFEAEEVQERDDFALQSAHEADQVHSGESLLQCVLETDKFDITEDIENTTKTYSTRTAVARALDGNIEASAVNLPSAVSQMTGLGEANITEVLQEAPENMIMSESQNVSPEFQETEAKFEMEIESEHDSYFAKEHEVQSQSPENESDSDATITEDVELPTACAQLDESDVVMQASPHNADELESWSNVPSSSIVLSASRDETEGREQAEDKIPALQPFGICGSPGMDPPMSGVISEIDEPVEAVTLSEEEGLLEGASIDTPSAGISLGLEDTDESMDLASDFAAMKDMEDSL</sequence>
<feature type="compositionally biased region" description="Pro residues" evidence="1">
    <location>
        <begin position="1541"/>
        <end position="1553"/>
    </location>
</feature>
<dbReference type="InterPro" id="IPR003604">
    <property type="entry name" value="Matrin/U1-like-C_Znf_C2H2"/>
</dbReference>
<feature type="compositionally biased region" description="Polar residues" evidence="1">
    <location>
        <begin position="982"/>
        <end position="998"/>
    </location>
</feature>
<evidence type="ECO:0000256" key="1">
    <source>
        <dbReference type="SAM" id="MobiDB-lite"/>
    </source>
</evidence>
<feature type="compositionally biased region" description="Polar residues" evidence="1">
    <location>
        <begin position="232"/>
        <end position="241"/>
    </location>
</feature>
<dbReference type="InterPro" id="IPR013087">
    <property type="entry name" value="Znf_C2H2_type"/>
</dbReference>
<evidence type="ECO:0000313" key="4">
    <source>
        <dbReference type="Proteomes" id="UP000735302"/>
    </source>
</evidence>
<feature type="compositionally biased region" description="Basic and acidic residues" evidence="1">
    <location>
        <begin position="435"/>
        <end position="451"/>
    </location>
</feature>
<feature type="compositionally biased region" description="Basic residues" evidence="1">
    <location>
        <begin position="2321"/>
        <end position="2342"/>
    </location>
</feature>
<reference evidence="3 4" key="1">
    <citation type="journal article" date="2021" name="Elife">
        <title>Chloroplast acquisition without the gene transfer in kleptoplastic sea slugs, Plakobranchus ocellatus.</title>
        <authorList>
            <person name="Maeda T."/>
            <person name="Takahashi S."/>
            <person name="Yoshida T."/>
            <person name="Shimamura S."/>
            <person name="Takaki Y."/>
            <person name="Nagai Y."/>
            <person name="Toyoda A."/>
            <person name="Suzuki Y."/>
            <person name="Arimoto A."/>
            <person name="Ishii H."/>
            <person name="Satoh N."/>
            <person name="Nishiyama T."/>
            <person name="Hasebe M."/>
            <person name="Maruyama T."/>
            <person name="Minagawa J."/>
            <person name="Obokata J."/>
            <person name="Shigenobu S."/>
        </authorList>
    </citation>
    <scope>NUCLEOTIDE SEQUENCE [LARGE SCALE GENOMIC DNA]</scope>
</reference>
<feature type="compositionally biased region" description="Basic and acidic residues" evidence="1">
    <location>
        <begin position="906"/>
        <end position="920"/>
    </location>
</feature>
<feature type="compositionally biased region" description="Basic and acidic residues" evidence="1">
    <location>
        <begin position="317"/>
        <end position="328"/>
    </location>
</feature>
<feature type="compositionally biased region" description="Polar residues" evidence="1">
    <location>
        <begin position="185"/>
        <end position="194"/>
    </location>
</feature>
<feature type="compositionally biased region" description="Acidic residues" evidence="1">
    <location>
        <begin position="1693"/>
        <end position="1706"/>
    </location>
</feature>
<dbReference type="PROSITE" id="PS00028">
    <property type="entry name" value="ZINC_FINGER_C2H2_1"/>
    <property type="match status" value="1"/>
</dbReference>
<feature type="region of interest" description="Disordered" evidence="1">
    <location>
        <begin position="2261"/>
        <end position="2348"/>
    </location>
</feature>
<feature type="region of interest" description="Disordered" evidence="1">
    <location>
        <begin position="1380"/>
        <end position="1464"/>
    </location>
</feature>
<dbReference type="EMBL" id="BLXT01001440">
    <property type="protein sequence ID" value="GFN85650.1"/>
    <property type="molecule type" value="Genomic_DNA"/>
</dbReference>
<feature type="compositionally biased region" description="Basic and acidic residues" evidence="1">
    <location>
        <begin position="719"/>
        <end position="732"/>
    </location>
</feature>
<dbReference type="GO" id="GO:0005654">
    <property type="term" value="C:nucleoplasm"/>
    <property type="evidence" value="ECO:0007669"/>
    <property type="project" value="TreeGrafter"/>
</dbReference>
<feature type="region of interest" description="Disordered" evidence="1">
    <location>
        <begin position="634"/>
        <end position="694"/>
    </location>
</feature>
<feature type="compositionally biased region" description="Basic and acidic residues" evidence="1">
    <location>
        <begin position="668"/>
        <end position="694"/>
    </location>
</feature>
<feature type="region of interest" description="Disordered" evidence="1">
    <location>
        <begin position="1094"/>
        <end position="1248"/>
    </location>
</feature>
<feature type="region of interest" description="Disordered" evidence="1">
    <location>
        <begin position="1"/>
        <end position="131"/>
    </location>
</feature>
<feature type="compositionally biased region" description="Basic residues" evidence="1">
    <location>
        <begin position="813"/>
        <end position="874"/>
    </location>
</feature>
<gene>
    <name evidence="3" type="ORF">PoB_001215600</name>
</gene>
<dbReference type="Proteomes" id="UP000735302">
    <property type="component" value="Unassembled WGS sequence"/>
</dbReference>
<dbReference type="PANTHER" id="PTHR15577">
    <property type="entry name" value="ZINC FINGER CONTAINING PROTEIN"/>
    <property type="match status" value="1"/>
</dbReference>
<dbReference type="SMART" id="SM00451">
    <property type="entry name" value="ZnF_U1"/>
    <property type="match status" value="2"/>
</dbReference>
<feature type="compositionally biased region" description="Polar residues" evidence="1">
    <location>
        <begin position="642"/>
        <end position="653"/>
    </location>
</feature>
<feature type="region of interest" description="Disordered" evidence="1">
    <location>
        <begin position="157"/>
        <end position="176"/>
    </location>
</feature>
<feature type="region of interest" description="Disordered" evidence="1">
    <location>
        <begin position="317"/>
        <end position="363"/>
    </location>
</feature>
<proteinExistence type="predicted"/>
<feature type="compositionally biased region" description="Basic and acidic residues" evidence="1">
    <location>
        <begin position="1555"/>
        <end position="1571"/>
    </location>
</feature>
<name>A0AAV3YQQ9_9GAST</name>
<feature type="region of interest" description="Disordered" evidence="1">
    <location>
        <begin position="1660"/>
        <end position="1717"/>
    </location>
</feature>
<feature type="compositionally biased region" description="Low complexity" evidence="1">
    <location>
        <begin position="800"/>
        <end position="812"/>
    </location>
</feature>
<dbReference type="GO" id="GO:0008270">
    <property type="term" value="F:zinc ion binding"/>
    <property type="evidence" value="ECO:0007669"/>
    <property type="project" value="InterPro"/>
</dbReference>
<feature type="compositionally biased region" description="Basic and acidic residues" evidence="1">
    <location>
        <begin position="496"/>
        <end position="515"/>
    </location>
</feature>
<feature type="compositionally biased region" description="Basic and acidic residues" evidence="1">
    <location>
        <begin position="939"/>
        <end position="962"/>
    </location>
</feature>
<feature type="region of interest" description="Disordered" evidence="1">
    <location>
        <begin position="1927"/>
        <end position="1948"/>
    </location>
</feature>
<feature type="compositionally biased region" description="Pro residues" evidence="1">
    <location>
        <begin position="1392"/>
        <end position="1408"/>
    </location>
</feature>
<feature type="compositionally biased region" description="Basic residues" evidence="1">
    <location>
        <begin position="2263"/>
        <end position="2284"/>
    </location>
</feature>
<feature type="region of interest" description="Disordered" evidence="1">
    <location>
        <begin position="1536"/>
        <end position="1608"/>
    </location>
</feature>
<feature type="compositionally biased region" description="Basic and acidic residues" evidence="1">
    <location>
        <begin position="876"/>
        <end position="885"/>
    </location>
</feature>
<feature type="compositionally biased region" description="Basic and acidic residues" evidence="1">
    <location>
        <begin position="1411"/>
        <end position="1422"/>
    </location>
</feature>
<dbReference type="PANTHER" id="PTHR15577:SF2">
    <property type="entry name" value="ZINC FINGER PROTEIN 318"/>
    <property type="match status" value="1"/>
</dbReference>
<organism evidence="3 4">
    <name type="scientific">Plakobranchus ocellatus</name>
    <dbReference type="NCBI Taxonomy" id="259542"/>
    <lineage>
        <taxon>Eukaryota</taxon>
        <taxon>Metazoa</taxon>
        <taxon>Spiralia</taxon>
        <taxon>Lophotrochozoa</taxon>
        <taxon>Mollusca</taxon>
        <taxon>Gastropoda</taxon>
        <taxon>Heterobranchia</taxon>
        <taxon>Euthyneura</taxon>
        <taxon>Panpulmonata</taxon>
        <taxon>Sacoglossa</taxon>
        <taxon>Placobranchoidea</taxon>
        <taxon>Plakobranchidae</taxon>
        <taxon>Plakobranchus</taxon>
    </lineage>
</organism>
<feature type="compositionally biased region" description="Basic and acidic residues" evidence="1">
    <location>
        <begin position="201"/>
        <end position="220"/>
    </location>
</feature>
<feature type="compositionally biased region" description="Low complexity" evidence="1">
    <location>
        <begin position="342"/>
        <end position="354"/>
    </location>
</feature>
<feature type="compositionally biased region" description="Basic and acidic residues" evidence="1">
    <location>
        <begin position="266"/>
        <end position="277"/>
    </location>
</feature>
<feature type="compositionally biased region" description="Basic and acidic residues" evidence="1">
    <location>
        <begin position="10"/>
        <end position="20"/>
    </location>
</feature>
<feature type="compositionally biased region" description="Low complexity" evidence="1">
    <location>
        <begin position="1235"/>
        <end position="1248"/>
    </location>
</feature>
<feature type="compositionally biased region" description="Polar residues" evidence="1">
    <location>
        <begin position="1125"/>
        <end position="1134"/>
    </location>
</feature>
<dbReference type="GO" id="GO:0003676">
    <property type="term" value="F:nucleic acid binding"/>
    <property type="evidence" value="ECO:0007669"/>
    <property type="project" value="InterPro"/>
</dbReference>
<dbReference type="InterPro" id="IPR055309">
    <property type="entry name" value="Znf318-like"/>
</dbReference>
<feature type="compositionally biased region" description="Basic and acidic residues" evidence="1">
    <location>
        <begin position="999"/>
        <end position="1031"/>
    </location>
</feature>
<accession>A0AAV3YQQ9</accession>
<feature type="region of interest" description="Disordered" evidence="1">
    <location>
        <begin position="2511"/>
        <end position="2530"/>
    </location>
</feature>
<protein>
    <submittedName>
        <fullName evidence="3">Zinc finger protein 318</fullName>
    </submittedName>
</protein>
<evidence type="ECO:0000313" key="3">
    <source>
        <dbReference type="EMBL" id="GFN85650.1"/>
    </source>
</evidence>
<evidence type="ECO:0000259" key="2">
    <source>
        <dbReference type="PROSITE" id="PS00028"/>
    </source>
</evidence>
<keyword evidence="4" id="KW-1185">Reference proteome</keyword>
<dbReference type="GO" id="GO:0045892">
    <property type="term" value="P:negative regulation of DNA-templated transcription"/>
    <property type="evidence" value="ECO:0007669"/>
    <property type="project" value="TreeGrafter"/>
</dbReference>
<feature type="compositionally biased region" description="Polar residues" evidence="1">
    <location>
        <begin position="1106"/>
        <end position="1118"/>
    </location>
</feature>
<feature type="region of interest" description="Disordered" evidence="1">
    <location>
        <begin position="418"/>
        <end position="579"/>
    </location>
</feature>
<feature type="compositionally biased region" description="Low complexity" evidence="1">
    <location>
        <begin position="114"/>
        <end position="127"/>
    </location>
</feature>
<feature type="compositionally biased region" description="Polar residues" evidence="1">
    <location>
        <begin position="2298"/>
        <end position="2316"/>
    </location>
</feature>
<feature type="region of interest" description="Disordered" evidence="1">
    <location>
        <begin position="719"/>
        <end position="1031"/>
    </location>
</feature>
<feature type="compositionally biased region" description="Basic and acidic residues" evidence="1">
    <location>
        <begin position="1203"/>
        <end position="1214"/>
    </location>
</feature>
<feature type="region of interest" description="Disordered" evidence="1">
    <location>
        <begin position="182"/>
        <end position="301"/>
    </location>
</feature>
<feature type="compositionally biased region" description="Basic and acidic residues" evidence="1">
    <location>
        <begin position="1223"/>
        <end position="1232"/>
    </location>
</feature>
<feature type="domain" description="C2H2-type" evidence="2">
    <location>
        <begin position="1264"/>
        <end position="1286"/>
    </location>
</feature>
<feature type="compositionally biased region" description="Basic and acidic residues" evidence="1">
    <location>
        <begin position="95"/>
        <end position="113"/>
    </location>
</feature>
<feature type="compositionally biased region" description="Basic and acidic residues" evidence="1">
    <location>
        <begin position="1660"/>
        <end position="1684"/>
    </location>
</feature>
<feature type="compositionally biased region" description="Acidic residues" evidence="1">
    <location>
        <begin position="1451"/>
        <end position="1463"/>
    </location>
</feature>
<feature type="compositionally biased region" description="Basic and acidic residues" evidence="1">
    <location>
        <begin position="1154"/>
        <end position="1195"/>
    </location>
</feature>